<feature type="domain" description="Glycosyltransferase RgtA/B/C/D-like" evidence="9">
    <location>
        <begin position="93"/>
        <end position="226"/>
    </location>
</feature>
<dbReference type="Proteomes" id="UP000319103">
    <property type="component" value="Unassembled WGS sequence"/>
</dbReference>
<feature type="transmembrane region" description="Helical" evidence="8">
    <location>
        <begin position="32"/>
        <end position="54"/>
    </location>
</feature>
<sequence length="508" mass="55058">MSVSATSSSATSSGAAAEGDTQARAANPFGTMLVRAGSLVWLWPALLTLGLGLYKANTPLLWADELATWNAANRSPHQLYDMLRHVDAVTGLYYYLIHYWTAAFGHSLLVIRIPTVLAMAGAAAFVALTGRKLFGTRTGLVAGVLFALIPSVSRYAQEVRGYAFVVFFAAAATYLLMRALERPTTWPWVLYTVALLGAGSFHMIALVFLAPHALVTAWRWWTTRDKRLLIGFPAAVLAGLLPLVPLALEGQKQVGRQLNWLAKPSLEDVPTVFWHGLYGSQAISLGMLALAVLPLAWARGRRHAVELGLVAVLPIALLWIISQGQTSYFIDRYMLFTLPAWAVLAGAGLTALRPRALTAGGLILVLLLGSHEQLALRQKFSHTEWDGAAAAAVIAKGYQPGDGLVPLRNGNAILSGVVSAVDFYLPKQDKLKDVFVAESAVDRGDLYPQMCTDLAACLGDTKRVWVVTIGWWDPFNGFSPEEKKVLTSAFPKKTVTQVPNAVVTLLER</sequence>
<feature type="transmembrane region" description="Helical" evidence="8">
    <location>
        <begin position="134"/>
        <end position="152"/>
    </location>
</feature>
<keyword evidence="3" id="KW-0328">Glycosyltransferase</keyword>
<dbReference type="OrthoDB" id="5318634at2"/>
<feature type="transmembrane region" description="Helical" evidence="8">
    <location>
        <begin position="189"/>
        <end position="216"/>
    </location>
</feature>
<keyword evidence="4" id="KW-0808">Transferase</keyword>
<dbReference type="Pfam" id="PF13231">
    <property type="entry name" value="PMT_2"/>
    <property type="match status" value="1"/>
</dbReference>
<dbReference type="RefSeq" id="WP_141635587.1">
    <property type="nucleotide sequence ID" value="NZ_VIGB01000003.1"/>
</dbReference>
<dbReference type="GO" id="GO:0016763">
    <property type="term" value="F:pentosyltransferase activity"/>
    <property type="evidence" value="ECO:0007669"/>
    <property type="project" value="TreeGrafter"/>
</dbReference>
<dbReference type="InterPro" id="IPR038731">
    <property type="entry name" value="RgtA/B/C-like"/>
</dbReference>
<protein>
    <recommendedName>
        <fullName evidence="9">Glycosyltransferase RgtA/B/C/D-like domain-containing protein</fullName>
    </recommendedName>
</protein>
<feature type="transmembrane region" description="Helical" evidence="8">
    <location>
        <begin position="228"/>
        <end position="248"/>
    </location>
</feature>
<dbReference type="PANTHER" id="PTHR33908:SF3">
    <property type="entry name" value="UNDECAPRENYL PHOSPHATE-ALPHA-4-AMINO-4-DEOXY-L-ARABINOSE ARABINOSYL TRANSFERASE"/>
    <property type="match status" value="1"/>
</dbReference>
<evidence type="ECO:0000256" key="5">
    <source>
        <dbReference type="ARBA" id="ARBA00022692"/>
    </source>
</evidence>
<keyword evidence="2" id="KW-1003">Cell membrane</keyword>
<feature type="transmembrane region" description="Helical" evidence="8">
    <location>
        <begin position="333"/>
        <end position="352"/>
    </location>
</feature>
<dbReference type="PANTHER" id="PTHR33908">
    <property type="entry name" value="MANNOSYLTRANSFERASE YKCB-RELATED"/>
    <property type="match status" value="1"/>
</dbReference>
<dbReference type="GO" id="GO:0009103">
    <property type="term" value="P:lipopolysaccharide biosynthetic process"/>
    <property type="evidence" value="ECO:0007669"/>
    <property type="project" value="UniProtKB-ARBA"/>
</dbReference>
<feature type="transmembrane region" description="Helical" evidence="8">
    <location>
        <begin position="159"/>
        <end position="177"/>
    </location>
</feature>
<feature type="transmembrane region" description="Helical" evidence="8">
    <location>
        <begin position="304"/>
        <end position="321"/>
    </location>
</feature>
<feature type="transmembrane region" description="Helical" evidence="8">
    <location>
        <begin position="272"/>
        <end position="297"/>
    </location>
</feature>
<evidence type="ECO:0000256" key="4">
    <source>
        <dbReference type="ARBA" id="ARBA00022679"/>
    </source>
</evidence>
<comment type="caution">
    <text evidence="10">The sequence shown here is derived from an EMBL/GenBank/DDBJ whole genome shotgun (WGS) entry which is preliminary data.</text>
</comment>
<organism evidence="10 11">
    <name type="scientific">Kitasatospora acidiphila</name>
    <dbReference type="NCBI Taxonomy" id="2567942"/>
    <lineage>
        <taxon>Bacteria</taxon>
        <taxon>Bacillati</taxon>
        <taxon>Actinomycetota</taxon>
        <taxon>Actinomycetes</taxon>
        <taxon>Kitasatosporales</taxon>
        <taxon>Streptomycetaceae</taxon>
        <taxon>Kitasatospora</taxon>
    </lineage>
</organism>
<comment type="subcellular location">
    <subcellularLocation>
        <location evidence="1">Cell membrane</location>
        <topology evidence="1">Multi-pass membrane protein</topology>
    </subcellularLocation>
</comment>
<name>A0A540W7V3_9ACTN</name>
<evidence type="ECO:0000256" key="1">
    <source>
        <dbReference type="ARBA" id="ARBA00004651"/>
    </source>
</evidence>
<evidence type="ECO:0000256" key="8">
    <source>
        <dbReference type="SAM" id="Phobius"/>
    </source>
</evidence>
<proteinExistence type="predicted"/>
<dbReference type="GO" id="GO:0005886">
    <property type="term" value="C:plasma membrane"/>
    <property type="evidence" value="ECO:0007669"/>
    <property type="project" value="UniProtKB-SubCell"/>
</dbReference>
<evidence type="ECO:0000313" key="11">
    <source>
        <dbReference type="Proteomes" id="UP000319103"/>
    </source>
</evidence>
<reference evidence="10 11" key="1">
    <citation type="submission" date="2019-06" db="EMBL/GenBank/DDBJ databases">
        <title>Description of Kitasatospora acidophila sp. nov. isolated from pine grove soil, and reclassification of Streptomyces novaecaesareae to Kitasatospora novaeceasareae comb. nov.</title>
        <authorList>
            <person name="Kim M.J."/>
        </authorList>
    </citation>
    <scope>NUCLEOTIDE SEQUENCE [LARGE SCALE GENOMIC DNA]</scope>
    <source>
        <strain evidence="10 11">MMS16-CNU292</strain>
    </source>
</reference>
<dbReference type="AlphaFoldDB" id="A0A540W7V3"/>
<keyword evidence="6 8" id="KW-1133">Transmembrane helix</keyword>
<evidence type="ECO:0000256" key="7">
    <source>
        <dbReference type="ARBA" id="ARBA00023136"/>
    </source>
</evidence>
<gene>
    <name evidence="10" type="ORF">E6W39_26090</name>
</gene>
<dbReference type="GO" id="GO:0010041">
    <property type="term" value="P:response to iron(III) ion"/>
    <property type="evidence" value="ECO:0007669"/>
    <property type="project" value="TreeGrafter"/>
</dbReference>
<dbReference type="EMBL" id="VIGB01000003">
    <property type="protein sequence ID" value="TQF05073.1"/>
    <property type="molecule type" value="Genomic_DNA"/>
</dbReference>
<dbReference type="InterPro" id="IPR050297">
    <property type="entry name" value="LipidA_mod_glycosyltrf_83"/>
</dbReference>
<accession>A0A540W7V3</accession>
<evidence type="ECO:0000256" key="6">
    <source>
        <dbReference type="ARBA" id="ARBA00022989"/>
    </source>
</evidence>
<evidence type="ECO:0000313" key="10">
    <source>
        <dbReference type="EMBL" id="TQF05073.1"/>
    </source>
</evidence>
<keyword evidence="7 8" id="KW-0472">Membrane</keyword>
<evidence type="ECO:0000256" key="2">
    <source>
        <dbReference type="ARBA" id="ARBA00022475"/>
    </source>
</evidence>
<keyword evidence="5 8" id="KW-0812">Transmembrane</keyword>
<evidence type="ECO:0000256" key="3">
    <source>
        <dbReference type="ARBA" id="ARBA00022676"/>
    </source>
</evidence>
<evidence type="ECO:0000259" key="9">
    <source>
        <dbReference type="Pfam" id="PF13231"/>
    </source>
</evidence>
<keyword evidence="11" id="KW-1185">Reference proteome</keyword>